<dbReference type="RefSeq" id="XP_012653353.1">
    <property type="nucleotide sequence ID" value="XM_012797899.1"/>
</dbReference>
<name>W7XC61_TETTS</name>
<sequence length="120" mass="13900">MISFSKGTFKVIEPVLATLKYKLENGLPQFIVKHYTDVVLNPLQYEVKYTVDENSAIEEEIEQQQYKSIQLKLDFTYLVEATSTQKQIMNNFGVVQVNEFKSRIPVIVSKENDDLCITFL</sequence>
<gene>
    <name evidence="1" type="ORF">TTHERM_000193899</name>
</gene>
<accession>W7XC61</accession>
<dbReference type="KEGG" id="tet:TTHERM_000193899"/>
<dbReference type="GeneID" id="24437753"/>
<keyword evidence="2" id="KW-1185">Reference proteome</keyword>
<dbReference type="AlphaFoldDB" id="W7XC61"/>
<evidence type="ECO:0000313" key="1">
    <source>
        <dbReference type="EMBL" id="EWS74098.1"/>
    </source>
</evidence>
<dbReference type="InParanoid" id="W7XC61"/>
<proteinExistence type="predicted"/>
<dbReference type="Proteomes" id="UP000009168">
    <property type="component" value="Unassembled WGS sequence"/>
</dbReference>
<reference evidence="2" key="1">
    <citation type="journal article" date="2006" name="PLoS Biol.">
        <title>Macronuclear genome sequence of the ciliate Tetrahymena thermophila, a model eukaryote.</title>
        <authorList>
            <person name="Eisen J.A."/>
            <person name="Coyne R.S."/>
            <person name="Wu M."/>
            <person name="Wu D."/>
            <person name="Thiagarajan M."/>
            <person name="Wortman J.R."/>
            <person name="Badger J.H."/>
            <person name="Ren Q."/>
            <person name="Amedeo P."/>
            <person name="Jones K.M."/>
            <person name="Tallon L.J."/>
            <person name="Delcher A.L."/>
            <person name="Salzberg S.L."/>
            <person name="Silva J.C."/>
            <person name="Haas B.J."/>
            <person name="Majoros W.H."/>
            <person name="Farzad M."/>
            <person name="Carlton J.M."/>
            <person name="Smith R.K. Jr."/>
            <person name="Garg J."/>
            <person name="Pearlman R.E."/>
            <person name="Karrer K.M."/>
            <person name="Sun L."/>
            <person name="Manning G."/>
            <person name="Elde N.C."/>
            <person name="Turkewitz A.P."/>
            <person name="Asai D.J."/>
            <person name="Wilkes D.E."/>
            <person name="Wang Y."/>
            <person name="Cai H."/>
            <person name="Collins K."/>
            <person name="Stewart B.A."/>
            <person name="Lee S.R."/>
            <person name="Wilamowska K."/>
            <person name="Weinberg Z."/>
            <person name="Ruzzo W.L."/>
            <person name="Wloga D."/>
            <person name="Gaertig J."/>
            <person name="Frankel J."/>
            <person name="Tsao C.-C."/>
            <person name="Gorovsky M.A."/>
            <person name="Keeling P.J."/>
            <person name="Waller R.F."/>
            <person name="Patron N.J."/>
            <person name="Cherry J.M."/>
            <person name="Stover N.A."/>
            <person name="Krieger C.J."/>
            <person name="del Toro C."/>
            <person name="Ryder H.F."/>
            <person name="Williamson S.C."/>
            <person name="Barbeau R.A."/>
            <person name="Hamilton E.P."/>
            <person name="Orias E."/>
        </authorList>
    </citation>
    <scope>NUCLEOTIDE SEQUENCE [LARGE SCALE GENOMIC DNA]</scope>
    <source>
        <strain evidence="2">SB210</strain>
    </source>
</reference>
<dbReference type="EMBL" id="GG662673">
    <property type="protein sequence ID" value="EWS74098.1"/>
    <property type="molecule type" value="Genomic_DNA"/>
</dbReference>
<organism evidence="1 2">
    <name type="scientific">Tetrahymena thermophila (strain SB210)</name>
    <dbReference type="NCBI Taxonomy" id="312017"/>
    <lineage>
        <taxon>Eukaryota</taxon>
        <taxon>Sar</taxon>
        <taxon>Alveolata</taxon>
        <taxon>Ciliophora</taxon>
        <taxon>Intramacronucleata</taxon>
        <taxon>Oligohymenophorea</taxon>
        <taxon>Hymenostomatida</taxon>
        <taxon>Tetrahymenina</taxon>
        <taxon>Tetrahymenidae</taxon>
        <taxon>Tetrahymena</taxon>
    </lineage>
</organism>
<evidence type="ECO:0000313" key="2">
    <source>
        <dbReference type="Proteomes" id="UP000009168"/>
    </source>
</evidence>
<protein>
    <submittedName>
        <fullName evidence="1">Uncharacterized protein</fullName>
    </submittedName>
</protein>